<feature type="domain" description="RRM" evidence="4">
    <location>
        <begin position="88"/>
        <end position="170"/>
    </location>
</feature>
<keyword evidence="1 2" id="KW-0694">RNA-binding</keyword>
<feature type="compositionally biased region" description="Basic and acidic residues" evidence="3">
    <location>
        <begin position="68"/>
        <end position="83"/>
    </location>
</feature>
<dbReference type="SMART" id="SM00360">
    <property type="entry name" value="RRM"/>
    <property type="match status" value="2"/>
</dbReference>
<dbReference type="InterPro" id="IPR012677">
    <property type="entry name" value="Nucleotide-bd_a/b_plait_sf"/>
</dbReference>
<feature type="region of interest" description="Disordered" evidence="3">
    <location>
        <begin position="282"/>
        <end position="324"/>
    </location>
</feature>
<dbReference type="InterPro" id="IPR035979">
    <property type="entry name" value="RBD_domain_sf"/>
</dbReference>
<dbReference type="PANTHER" id="PTHR23236">
    <property type="entry name" value="EUKARYOTIC TRANSLATION INITIATION FACTOR 4B/4H"/>
    <property type="match status" value="1"/>
</dbReference>
<dbReference type="InterPro" id="IPR034226">
    <property type="entry name" value="Nop13/Rnp24_RRM2"/>
</dbReference>
<dbReference type="Proteomes" id="UP001378960">
    <property type="component" value="Unassembled WGS sequence"/>
</dbReference>
<dbReference type="EMBL" id="BTGB01000002">
    <property type="protein sequence ID" value="GMM45372.1"/>
    <property type="molecule type" value="Genomic_DNA"/>
</dbReference>
<name>A0AAV5R2Y4_PICKL</name>
<comment type="caution">
    <text evidence="5">The sequence shown here is derived from an EMBL/GenBank/DDBJ whole genome shotgun (WGS) entry which is preliminary data.</text>
</comment>
<dbReference type="Pfam" id="PF00076">
    <property type="entry name" value="RRM_1"/>
    <property type="match status" value="2"/>
</dbReference>
<dbReference type="InterPro" id="IPR000504">
    <property type="entry name" value="RRM_dom"/>
</dbReference>
<dbReference type="PANTHER" id="PTHR23236:SF95">
    <property type="entry name" value="NUCLEOLAR PROTEIN 13"/>
    <property type="match status" value="1"/>
</dbReference>
<dbReference type="Gene3D" id="3.30.70.330">
    <property type="match status" value="2"/>
</dbReference>
<sequence length="352" mass="39834">MGSKDKKDLEEIEIQLDGDTPLSKKELRRIKKGKITLEEIQKKKAKKLAKAAASGNEPKVSNESGESSEIKESKEIKDETTTTKRSDYGIWMGNLSFDTTRDEVSNFITSKSIPKIDKKEIARINLPTRGTKNKGFAYIDFFTEENLNSALKLTELELNGRKVLIKNSKSYEGRPEKSIGLTKTLSQNPPSRILFVGNLSFDTTSDLLKDHFKHCGEILKIRMATFEDTGKCKGFAFIDFKDLDGPTNALKDKSCKKLINRPLRLEFGEDRSQRKVIPKRSFDEINDDNNNSTPVENVQHNRGFQEKQDKSSFKRQQFNKPDQRMNSGIALANAQRQSAAIVKSTGKKVTFD</sequence>
<evidence type="ECO:0000256" key="3">
    <source>
        <dbReference type="SAM" id="MobiDB-lite"/>
    </source>
</evidence>
<dbReference type="CDD" id="cd12397">
    <property type="entry name" value="RRM2_Nop13p_fungi"/>
    <property type="match status" value="1"/>
</dbReference>
<protein>
    <submittedName>
        <fullName evidence="5">Nop13 protein</fullName>
    </submittedName>
</protein>
<accession>A0AAV5R2Y4</accession>
<feature type="domain" description="RRM" evidence="4">
    <location>
        <begin position="192"/>
        <end position="270"/>
    </location>
</feature>
<gene>
    <name evidence="5" type="ORF">DAPK24_019470</name>
</gene>
<evidence type="ECO:0000313" key="5">
    <source>
        <dbReference type="EMBL" id="GMM45372.1"/>
    </source>
</evidence>
<feature type="region of interest" description="Disordered" evidence="3">
    <location>
        <begin position="46"/>
        <end position="83"/>
    </location>
</feature>
<dbReference type="GO" id="GO:0003723">
    <property type="term" value="F:RNA binding"/>
    <property type="evidence" value="ECO:0007669"/>
    <property type="project" value="UniProtKB-UniRule"/>
</dbReference>
<organism evidence="5 6">
    <name type="scientific">Pichia kluyveri</name>
    <name type="common">Yeast</name>
    <dbReference type="NCBI Taxonomy" id="36015"/>
    <lineage>
        <taxon>Eukaryota</taxon>
        <taxon>Fungi</taxon>
        <taxon>Dikarya</taxon>
        <taxon>Ascomycota</taxon>
        <taxon>Saccharomycotina</taxon>
        <taxon>Pichiomycetes</taxon>
        <taxon>Pichiales</taxon>
        <taxon>Pichiaceae</taxon>
        <taxon>Pichia</taxon>
    </lineage>
</organism>
<reference evidence="5 6" key="1">
    <citation type="journal article" date="2023" name="Elife">
        <title>Identification of key yeast species and microbe-microbe interactions impacting larval growth of Drosophila in the wild.</title>
        <authorList>
            <person name="Mure A."/>
            <person name="Sugiura Y."/>
            <person name="Maeda R."/>
            <person name="Honda K."/>
            <person name="Sakurai N."/>
            <person name="Takahashi Y."/>
            <person name="Watada M."/>
            <person name="Katoh T."/>
            <person name="Gotoh A."/>
            <person name="Gotoh Y."/>
            <person name="Taniguchi I."/>
            <person name="Nakamura K."/>
            <person name="Hayashi T."/>
            <person name="Katayama T."/>
            <person name="Uemura T."/>
            <person name="Hattori Y."/>
        </authorList>
    </citation>
    <scope>NUCLEOTIDE SEQUENCE [LARGE SCALE GENOMIC DNA]</scope>
    <source>
        <strain evidence="5 6">PK-24</strain>
    </source>
</reference>
<evidence type="ECO:0000256" key="1">
    <source>
        <dbReference type="ARBA" id="ARBA00022884"/>
    </source>
</evidence>
<dbReference type="AlphaFoldDB" id="A0AAV5R2Y4"/>
<dbReference type="PROSITE" id="PS50102">
    <property type="entry name" value="RRM"/>
    <property type="match status" value="2"/>
</dbReference>
<evidence type="ECO:0000259" key="4">
    <source>
        <dbReference type="PROSITE" id="PS50102"/>
    </source>
</evidence>
<keyword evidence="6" id="KW-1185">Reference proteome</keyword>
<feature type="compositionally biased region" description="Basic and acidic residues" evidence="3">
    <location>
        <begin position="303"/>
        <end position="312"/>
    </location>
</feature>
<evidence type="ECO:0000313" key="6">
    <source>
        <dbReference type="Proteomes" id="UP001378960"/>
    </source>
</evidence>
<feature type="compositionally biased region" description="Polar residues" evidence="3">
    <location>
        <begin position="288"/>
        <end position="302"/>
    </location>
</feature>
<proteinExistence type="predicted"/>
<dbReference type="GO" id="GO:0005730">
    <property type="term" value="C:nucleolus"/>
    <property type="evidence" value="ECO:0007669"/>
    <property type="project" value="TreeGrafter"/>
</dbReference>
<evidence type="ECO:0000256" key="2">
    <source>
        <dbReference type="PROSITE-ProRule" id="PRU00176"/>
    </source>
</evidence>
<dbReference type="SUPFAM" id="SSF54928">
    <property type="entry name" value="RNA-binding domain, RBD"/>
    <property type="match status" value="2"/>
</dbReference>
<feature type="compositionally biased region" description="Polar residues" evidence="3">
    <location>
        <begin position="314"/>
        <end position="324"/>
    </location>
</feature>